<dbReference type="EMBL" id="BSUL01000001">
    <property type="protein sequence ID" value="GMA28119.1"/>
    <property type="molecule type" value="Genomic_DNA"/>
</dbReference>
<evidence type="ECO:0000256" key="1">
    <source>
        <dbReference type="SAM" id="MobiDB-lite"/>
    </source>
</evidence>
<comment type="caution">
    <text evidence="3">The sequence shown here is derived from an EMBL/GenBank/DDBJ whole genome shotgun (WGS) entry which is preliminary data.</text>
</comment>
<keyword evidence="2" id="KW-0732">Signal</keyword>
<feature type="compositionally biased region" description="Low complexity" evidence="1">
    <location>
        <begin position="90"/>
        <end position="111"/>
    </location>
</feature>
<name>A0AA37UCM9_9MICO</name>
<feature type="signal peptide" evidence="2">
    <location>
        <begin position="1"/>
        <end position="23"/>
    </location>
</feature>
<organism evidence="3 4">
    <name type="scientific">Arenivirga flava</name>
    <dbReference type="NCBI Taxonomy" id="1930060"/>
    <lineage>
        <taxon>Bacteria</taxon>
        <taxon>Bacillati</taxon>
        <taxon>Actinomycetota</taxon>
        <taxon>Actinomycetes</taxon>
        <taxon>Micrococcales</taxon>
        <taxon>Microbacteriaceae</taxon>
        <taxon>Arenivirga</taxon>
    </lineage>
</organism>
<protein>
    <recommendedName>
        <fullName evidence="5">SCP domain-containing protein</fullName>
    </recommendedName>
</protein>
<feature type="compositionally biased region" description="Low complexity" evidence="1">
    <location>
        <begin position="143"/>
        <end position="158"/>
    </location>
</feature>
<feature type="region of interest" description="Disordered" evidence="1">
    <location>
        <begin position="36"/>
        <end position="158"/>
    </location>
</feature>
<dbReference type="AlphaFoldDB" id="A0AA37UCM9"/>
<proteinExistence type="predicted"/>
<accession>A0AA37UCM9</accession>
<evidence type="ECO:0000313" key="3">
    <source>
        <dbReference type="EMBL" id="GMA28119.1"/>
    </source>
</evidence>
<feature type="compositionally biased region" description="Gly residues" evidence="1">
    <location>
        <begin position="112"/>
        <end position="142"/>
    </location>
</feature>
<gene>
    <name evidence="3" type="ORF">GCM10025874_13720</name>
</gene>
<sequence>MRRRVSMLGSGALMALVVTFAMGAGANGFIGQDAGTAPPASAAQDVGSTPAADDSSASVRVTADEEATEAYEAAERERLRQDSEHVAQVSTAPTPEPTQEPQAEQAAAAGGASPGGASTGGSSGSGARVGSGGAAPASGGGAQPAAAPAQQAAPAAPVCPSSIGGGAGGAPGGSTGSGIGRTTNDDLAGFAAAYNAIRVANCLEPVPYGNFRYSSCMEDRLVWMAEDPDPNPVSTWGHAGTISNSYSQSVPDRGCDGNLAGGSGNTGATMAQKWWDSSAHRASLYKPGSSVAGVCITFAMTHGGLPSDGYGFTRASARWGGC</sequence>
<evidence type="ECO:0008006" key="5">
    <source>
        <dbReference type="Google" id="ProtNLM"/>
    </source>
</evidence>
<reference evidence="3 4" key="1">
    <citation type="journal article" date="2014" name="Int. J. Syst. Evol. Microbiol.">
        <title>Complete genome sequence of Corynebacterium casei LMG S-19264T (=DSM 44701T), isolated from a smear-ripened cheese.</title>
        <authorList>
            <consortium name="US DOE Joint Genome Institute (JGI-PGF)"/>
            <person name="Walter F."/>
            <person name="Albersmeier A."/>
            <person name="Kalinowski J."/>
            <person name="Ruckert C."/>
        </authorList>
    </citation>
    <scope>NUCLEOTIDE SEQUENCE [LARGE SCALE GENOMIC DNA]</scope>
    <source>
        <strain evidence="3 4">NBRC 112289</strain>
    </source>
</reference>
<feature type="chain" id="PRO_5041230746" description="SCP domain-containing protein" evidence="2">
    <location>
        <begin position="24"/>
        <end position="322"/>
    </location>
</feature>
<feature type="compositionally biased region" description="Basic and acidic residues" evidence="1">
    <location>
        <begin position="73"/>
        <end position="85"/>
    </location>
</feature>
<evidence type="ECO:0000313" key="4">
    <source>
        <dbReference type="Proteomes" id="UP001157160"/>
    </source>
</evidence>
<evidence type="ECO:0000256" key="2">
    <source>
        <dbReference type="SAM" id="SignalP"/>
    </source>
</evidence>
<keyword evidence="4" id="KW-1185">Reference proteome</keyword>
<dbReference type="Proteomes" id="UP001157160">
    <property type="component" value="Unassembled WGS sequence"/>
</dbReference>